<evidence type="ECO:0000313" key="10">
    <source>
        <dbReference type="EMBL" id="KAL1555803.1"/>
    </source>
</evidence>
<dbReference type="InterPro" id="IPR001841">
    <property type="entry name" value="Znf_RING"/>
</dbReference>
<gene>
    <name evidence="10" type="ORF">AAHA92_11502</name>
</gene>
<dbReference type="SUPFAM" id="SSF57850">
    <property type="entry name" value="RING/U-box"/>
    <property type="match status" value="1"/>
</dbReference>
<comment type="catalytic activity">
    <reaction evidence="1">
        <text>S-ubiquitinyl-[E2 ubiquitin-conjugating enzyme]-L-cysteine + [acceptor protein]-L-lysine = [E2 ubiquitin-conjugating enzyme]-L-cysteine + N(6)-ubiquitinyl-[acceptor protein]-L-lysine.</text>
        <dbReference type="EC" id="2.3.2.27"/>
    </reaction>
</comment>
<dbReference type="InterPro" id="IPR013083">
    <property type="entry name" value="Znf_RING/FYVE/PHD"/>
</dbReference>
<reference evidence="10 11" key="1">
    <citation type="submission" date="2024-06" db="EMBL/GenBank/DDBJ databases">
        <title>A chromosome level genome sequence of Diviner's sage (Salvia divinorum).</title>
        <authorList>
            <person name="Ford S.A."/>
            <person name="Ro D.-K."/>
            <person name="Ness R.W."/>
            <person name="Phillips M.A."/>
        </authorList>
    </citation>
    <scope>NUCLEOTIDE SEQUENCE [LARGE SCALE GENOMIC DNA]</scope>
    <source>
        <strain evidence="10">SAF-2024a</strain>
        <tissue evidence="10">Leaf</tissue>
    </source>
</reference>
<dbReference type="PANTHER" id="PTHR22937">
    <property type="entry name" value="E3 UBIQUITIN-PROTEIN LIGASE RNF165"/>
    <property type="match status" value="1"/>
</dbReference>
<dbReference type="Proteomes" id="UP001567538">
    <property type="component" value="Unassembled WGS sequence"/>
</dbReference>
<evidence type="ECO:0000256" key="1">
    <source>
        <dbReference type="ARBA" id="ARBA00000900"/>
    </source>
</evidence>
<sequence length="168" mass="18835">MEPAQAQTQARALTFETILWWPWTSEQHEATMNQAAEHEGSVEFSLVELTAAPDPLSHLLPEFGLLIRVLSDNAVADDSSEDDVLSGFRTRRCDDDAGEDEENDEEEEVCCICLDGLYRGSVTALDCGHEFHPDCIRRWLVRGENFCPLCKAPAMKRPRVTLASLLLE</sequence>
<dbReference type="PROSITE" id="PS50089">
    <property type="entry name" value="ZF_RING_2"/>
    <property type="match status" value="1"/>
</dbReference>
<comment type="caution">
    <text evidence="10">The sequence shown here is derived from an EMBL/GenBank/DDBJ whole genome shotgun (WGS) entry which is preliminary data.</text>
</comment>
<dbReference type="EC" id="2.3.2.27" evidence="2"/>
<keyword evidence="3" id="KW-0808">Transferase</keyword>
<dbReference type="GO" id="GO:0061630">
    <property type="term" value="F:ubiquitin protein ligase activity"/>
    <property type="evidence" value="ECO:0007669"/>
    <property type="project" value="UniProtKB-EC"/>
</dbReference>
<keyword evidence="6" id="KW-0833">Ubl conjugation pathway</keyword>
<evidence type="ECO:0000256" key="4">
    <source>
        <dbReference type="ARBA" id="ARBA00022723"/>
    </source>
</evidence>
<evidence type="ECO:0000256" key="7">
    <source>
        <dbReference type="ARBA" id="ARBA00022833"/>
    </source>
</evidence>
<keyword evidence="11" id="KW-1185">Reference proteome</keyword>
<keyword evidence="7" id="KW-0862">Zinc</keyword>
<feature type="domain" description="RING-type" evidence="9">
    <location>
        <begin position="110"/>
        <end position="151"/>
    </location>
</feature>
<evidence type="ECO:0000256" key="2">
    <source>
        <dbReference type="ARBA" id="ARBA00012483"/>
    </source>
</evidence>
<dbReference type="SMART" id="SM00184">
    <property type="entry name" value="RING"/>
    <property type="match status" value="1"/>
</dbReference>
<dbReference type="GO" id="GO:0008270">
    <property type="term" value="F:zinc ion binding"/>
    <property type="evidence" value="ECO:0007669"/>
    <property type="project" value="UniProtKB-KW"/>
</dbReference>
<dbReference type="Gene3D" id="3.30.40.10">
    <property type="entry name" value="Zinc/RING finger domain, C3HC4 (zinc finger)"/>
    <property type="match status" value="1"/>
</dbReference>
<keyword evidence="5 8" id="KW-0863">Zinc-finger</keyword>
<protein>
    <recommendedName>
        <fullName evidence="2">RING-type E3 ubiquitin transferase</fullName>
        <ecNumber evidence="2">2.3.2.27</ecNumber>
    </recommendedName>
</protein>
<evidence type="ECO:0000313" key="11">
    <source>
        <dbReference type="Proteomes" id="UP001567538"/>
    </source>
</evidence>
<evidence type="ECO:0000256" key="8">
    <source>
        <dbReference type="PROSITE-ProRule" id="PRU00175"/>
    </source>
</evidence>
<dbReference type="PANTHER" id="PTHR22937:SF163">
    <property type="entry name" value="RING-TYPE E3 UBIQUITIN TRANSFERASE"/>
    <property type="match status" value="1"/>
</dbReference>
<keyword evidence="4" id="KW-0479">Metal-binding</keyword>
<accession>A0ABD1HKG9</accession>
<evidence type="ECO:0000256" key="3">
    <source>
        <dbReference type="ARBA" id="ARBA00022679"/>
    </source>
</evidence>
<dbReference type="AlphaFoldDB" id="A0ABD1HKG9"/>
<dbReference type="EMBL" id="JBEAFC010000005">
    <property type="protein sequence ID" value="KAL1555803.1"/>
    <property type="molecule type" value="Genomic_DNA"/>
</dbReference>
<dbReference type="Pfam" id="PF13639">
    <property type="entry name" value="zf-RING_2"/>
    <property type="match status" value="1"/>
</dbReference>
<dbReference type="InterPro" id="IPR045191">
    <property type="entry name" value="MBR1/2-like"/>
</dbReference>
<name>A0ABD1HKG9_SALDI</name>
<proteinExistence type="predicted"/>
<evidence type="ECO:0000256" key="6">
    <source>
        <dbReference type="ARBA" id="ARBA00022786"/>
    </source>
</evidence>
<evidence type="ECO:0000259" key="9">
    <source>
        <dbReference type="PROSITE" id="PS50089"/>
    </source>
</evidence>
<organism evidence="10 11">
    <name type="scientific">Salvia divinorum</name>
    <name type="common">Maria pastora</name>
    <name type="synonym">Diviner's sage</name>
    <dbReference type="NCBI Taxonomy" id="28513"/>
    <lineage>
        <taxon>Eukaryota</taxon>
        <taxon>Viridiplantae</taxon>
        <taxon>Streptophyta</taxon>
        <taxon>Embryophyta</taxon>
        <taxon>Tracheophyta</taxon>
        <taxon>Spermatophyta</taxon>
        <taxon>Magnoliopsida</taxon>
        <taxon>eudicotyledons</taxon>
        <taxon>Gunneridae</taxon>
        <taxon>Pentapetalae</taxon>
        <taxon>asterids</taxon>
        <taxon>lamiids</taxon>
        <taxon>Lamiales</taxon>
        <taxon>Lamiaceae</taxon>
        <taxon>Nepetoideae</taxon>
        <taxon>Mentheae</taxon>
        <taxon>Salviinae</taxon>
        <taxon>Salvia</taxon>
        <taxon>Salvia subgen. Calosphace</taxon>
    </lineage>
</organism>
<evidence type="ECO:0000256" key="5">
    <source>
        <dbReference type="ARBA" id="ARBA00022771"/>
    </source>
</evidence>